<dbReference type="GO" id="GO:0006303">
    <property type="term" value="P:double-strand break repair via nonhomologous end joining"/>
    <property type="evidence" value="ECO:0007669"/>
    <property type="project" value="InterPro"/>
</dbReference>
<comment type="caution">
    <text evidence="4">The sequence shown here is derived from an EMBL/GenBank/DDBJ whole genome shotgun (WGS) entry which is preliminary data.</text>
</comment>
<dbReference type="GO" id="GO:0005634">
    <property type="term" value="C:nucleus"/>
    <property type="evidence" value="ECO:0007669"/>
    <property type="project" value="InterPro"/>
</dbReference>
<feature type="domain" description="DNA-dependent protein kinase catalytic subunit CC5" evidence="2">
    <location>
        <begin position="153"/>
        <end position="385"/>
    </location>
</feature>
<dbReference type="InterPro" id="IPR016024">
    <property type="entry name" value="ARM-type_fold"/>
</dbReference>
<dbReference type="EMBL" id="CAJNOM010007612">
    <property type="protein sequence ID" value="CAF1676285.1"/>
    <property type="molecule type" value="Genomic_DNA"/>
</dbReference>
<sequence length="386" mass="43974">DYDGPALIEGSDDELGTEFIDMEMDELNLHPCMVPMVCLLKHMENSGIIPLLNENSSQTSDMPAWMICMYKKFSDPLLSFNIKLFLMRLIIHTHTIFKPYARYWLTPIIHMCNQMFENSSEGLNTFIIDTIVILLSWHTKAIPSELDSTAVQRLIEYLFANCSHRNTIVMKSNLDLIKKLVECWKERIHAPTLILYKLISEADLKSKQNAIGLSLIGILLANEILPYYTPPAPTGNLPPVTTGSILSNLPNDLTEDKFNDTILKNMKNTFKNIYAAAAEVIGMLLNVNRIQNHSTQRLLEQLNFILKWYNSQGLQDAYVSCIYSIQKHYPQIVEKSVMNKLIFGMRKMHGDSKIECLEALIANITEFDSAYLELRAAGVLDILIHT</sequence>
<feature type="domain" description="DNA-dependent protein kinase catalytic subunit CC3" evidence="1">
    <location>
        <begin position="19"/>
        <end position="143"/>
    </location>
</feature>
<evidence type="ECO:0000313" key="5">
    <source>
        <dbReference type="Proteomes" id="UP000663832"/>
    </source>
</evidence>
<evidence type="ECO:0000259" key="1">
    <source>
        <dbReference type="Pfam" id="PF08163"/>
    </source>
</evidence>
<organism evidence="4 5">
    <name type="scientific">Adineta steineri</name>
    <dbReference type="NCBI Taxonomy" id="433720"/>
    <lineage>
        <taxon>Eukaryota</taxon>
        <taxon>Metazoa</taxon>
        <taxon>Spiralia</taxon>
        <taxon>Gnathifera</taxon>
        <taxon>Rotifera</taxon>
        <taxon>Eurotatoria</taxon>
        <taxon>Bdelloidea</taxon>
        <taxon>Adinetida</taxon>
        <taxon>Adinetidae</taxon>
        <taxon>Adineta</taxon>
    </lineage>
</organism>
<proteinExistence type="predicted"/>
<feature type="non-terminal residue" evidence="4">
    <location>
        <position position="1"/>
    </location>
</feature>
<keyword evidence="5" id="KW-1185">Reference proteome</keyword>
<dbReference type="Pfam" id="PF19704">
    <property type="entry name" value="DNAPKcs_CC5"/>
    <property type="match status" value="1"/>
</dbReference>
<reference evidence="4" key="1">
    <citation type="submission" date="2021-02" db="EMBL/GenBank/DDBJ databases">
        <authorList>
            <person name="Nowell W R."/>
        </authorList>
    </citation>
    <scope>NUCLEOTIDE SEQUENCE</scope>
</reference>
<name>A0A816GKI0_9BILA</name>
<dbReference type="Pfam" id="PF08163">
    <property type="entry name" value="DNAPKcs_CC3"/>
    <property type="match status" value="1"/>
</dbReference>
<dbReference type="Proteomes" id="UP000663877">
    <property type="component" value="Unassembled WGS sequence"/>
</dbReference>
<evidence type="ECO:0000313" key="4">
    <source>
        <dbReference type="EMBL" id="CAF1676285.1"/>
    </source>
</evidence>
<dbReference type="EMBL" id="CAJNOI010007180">
    <property type="protein sequence ID" value="CAF1586101.1"/>
    <property type="molecule type" value="Genomic_DNA"/>
</dbReference>
<dbReference type="AlphaFoldDB" id="A0A816GKI0"/>
<accession>A0A816GKI0</accession>
<evidence type="ECO:0000313" key="3">
    <source>
        <dbReference type="EMBL" id="CAF1586101.1"/>
    </source>
</evidence>
<protein>
    <submittedName>
        <fullName evidence="4">Uncharacterized protein</fullName>
    </submittedName>
</protein>
<evidence type="ECO:0000259" key="2">
    <source>
        <dbReference type="Pfam" id="PF19704"/>
    </source>
</evidence>
<dbReference type="InterPro" id="IPR045581">
    <property type="entry name" value="DNAPKcs_CC5"/>
</dbReference>
<dbReference type="Proteomes" id="UP000663832">
    <property type="component" value="Unassembled WGS sequence"/>
</dbReference>
<dbReference type="SUPFAM" id="SSF48371">
    <property type="entry name" value="ARM repeat"/>
    <property type="match status" value="1"/>
</dbReference>
<gene>
    <name evidence="3" type="ORF">BJG266_LOCUS49175</name>
    <name evidence="4" type="ORF">QVE165_LOCUS66255</name>
</gene>
<dbReference type="InterPro" id="IPR012582">
    <property type="entry name" value="DNAPKcs_CC3"/>
</dbReference>
<dbReference type="OrthoDB" id="431717at2759"/>
<feature type="non-terminal residue" evidence="4">
    <location>
        <position position="386"/>
    </location>
</feature>